<dbReference type="Proteomes" id="UP000887579">
    <property type="component" value="Unplaced"/>
</dbReference>
<dbReference type="WBParaSite" id="ES5_v2.g12102.t1">
    <property type="protein sequence ID" value="ES5_v2.g12102.t1"/>
    <property type="gene ID" value="ES5_v2.g12102"/>
</dbReference>
<reference evidence="2" key="1">
    <citation type="submission" date="2022-11" db="UniProtKB">
        <authorList>
            <consortium name="WormBaseParasite"/>
        </authorList>
    </citation>
    <scope>IDENTIFICATION</scope>
</reference>
<proteinExistence type="predicted"/>
<name>A0AC34F4X9_9BILA</name>
<sequence length="137" mass="15445">MNRIREKRSAVDVGHNEENIRMSRSADARISRSKSSKHYKSEYGPQKDKSEAIRRQDFVVDDACTQDNDTLAKDVLESLMASYDRRSVPNNAGVDVKVDLIIQGMSSINENSASFTADVLFSQIWIDPGMAFDNITR</sequence>
<organism evidence="1 2">
    <name type="scientific">Panagrolaimus sp. ES5</name>
    <dbReference type="NCBI Taxonomy" id="591445"/>
    <lineage>
        <taxon>Eukaryota</taxon>
        <taxon>Metazoa</taxon>
        <taxon>Ecdysozoa</taxon>
        <taxon>Nematoda</taxon>
        <taxon>Chromadorea</taxon>
        <taxon>Rhabditida</taxon>
        <taxon>Tylenchina</taxon>
        <taxon>Panagrolaimomorpha</taxon>
        <taxon>Panagrolaimoidea</taxon>
        <taxon>Panagrolaimidae</taxon>
        <taxon>Panagrolaimus</taxon>
    </lineage>
</organism>
<accession>A0AC34F4X9</accession>
<evidence type="ECO:0000313" key="1">
    <source>
        <dbReference type="Proteomes" id="UP000887579"/>
    </source>
</evidence>
<evidence type="ECO:0000313" key="2">
    <source>
        <dbReference type="WBParaSite" id="ES5_v2.g12102.t1"/>
    </source>
</evidence>
<protein>
    <submittedName>
        <fullName evidence="2">Neurotransmitter-gated ion-channel ligand-binding domain-containing protein</fullName>
    </submittedName>
</protein>